<evidence type="ECO:0000259" key="3">
    <source>
        <dbReference type="SMART" id="SM00460"/>
    </source>
</evidence>
<dbReference type="eggNOG" id="arCOG02169">
    <property type="taxonomic scope" value="Archaea"/>
</dbReference>
<dbReference type="PANTHER" id="PTHR42736">
    <property type="entry name" value="PROTEIN-GLUTAMINE GAMMA-GLUTAMYLTRANSFERASE"/>
    <property type="match status" value="1"/>
</dbReference>
<dbReference type="SUPFAM" id="SSF54001">
    <property type="entry name" value="Cysteine proteinases"/>
    <property type="match status" value="1"/>
</dbReference>
<feature type="transmembrane region" description="Helical" evidence="2">
    <location>
        <begin position="219"/>
        <end position="239"/>
    </location>
</feature>
<dbReference type="Gene3D" id="3.10.620.30">
    <property type="match status" value="1"/>
</dbReference>
<dbReference type="OrthoDB" id="18481at2157"/>
<feature type="region of interest" description="Disordered" evidence="1">
    <location>
        <begin position="548"/>
        <end position="635"/>
    </location>
</feature>
<dbReference type="AlphaFoldDB" id="M0B598"/>
<feature type="transmembrane region" description="Helical" evidence="2">
    <location>
        <begin position="33"/>
        <end position="54"/>
    </location>
</feature>
<gene>
    <name evidence="4" type="ORF">C481_03607</name>
</gene>
<dbReference type="InterPro" id="IPR038765">
    <property type="entry name" value="Papain-like_cys_pep_sf"/>
</dbReference>
<feature type="compositionally biased region" description="Basic and acidic residues" evidence="1">
    <location>
        <begin position="1"/>
        <end position="12"/>
    </location>
</feature>
<dbReference type="Proteomes" id="UP000011554">
    <property type="component" value="Unassembled WGS sequence"/>
</dbReference>
<dbReference type="EMBL" id="AOIO01000011">
    <property type="protein sequence ID" value="ELZ04834.1"/>
    <property type="molecule type" value="Genomic_DNA"/>
</dbReference>
<dbReference type="RefSeq" id="WP_006107576.1">
    <property type="nucleotide sequence ID" value="NZ_AOIO01000011.1"/>
</dbReference>
<dbReference type="InterPro" id="IPR002931">
    <property type="entry name" value="Transglutaminase-like"/>
</dbReference>
<dbReference type="PANTHER" id="PTHR42736:SF1">
    <property type="entry name" value="PROTEIN-GLUTAMINE GAMMA-GLUTAMYLTRANSFERASE"/>
    <property type="match status" value="1"/>
</dbReference>
<sequence length="825" mass="88593">MSTDTESRRTERTISLGGTRTGRSETGQTVGPGAFRMLALGCVLVLLASIVSVLRDVTQVVGGTDSLFVLAGTMLLAATLLARLIRPRTATIAAVTAASLGFAYYLEASGVGVGVVLSATESLLADVVTLVTGLSLLRTVEASALTLGLVPAPVFLSWYLALRGRYALSVLPGGFALCFLVLTGDAELTITLIGTLAALGTVGFGELDRRGGSIAQADLLAVLFALIIVLSLSVTFVPGNATGPVTLDRGGPSSLEGAIDSAGQRSGFTGQVDLSPEVRFTVESEQASYWRTGVYDRFTGDEWVRSGQLQSPNGPINSPPGKYDVARQVVTAETELGVMPVAPQPLSVSKGAAQYAEVTRHGQIHPSTTLIEDDSYVVESAIIDSDPASLKQAGTNYPDEIEEYYLQLPEGTSSEFDDRTATVTEDADNPYETAATIESYLRSSKGYSLDIEQPNGNVAEEFLLEMDEGYCIYFATTMAQMLRAEDIPARYVTGYTSGQQVDDNTHVVRGLDAHAWVEVYFPDHGWVSFDPTPSGERDEVHLDRLQEARENGRENVDTDESEDVPIRNDSDDGSDDGRSPDPTEPGPPDNETDPTNPDDPPNSTDPNGTNTTDPTRPDPGTTAAQDGDGDDADNPLAITIPREFLAFTAVTIVGLAAAVHRTGGRELYDRTIGLYWQRRRDDPARDTERAYRRLERLFEREFRPRRPGESPRAYVSALGAQAATTLPTDRSAESGSQPRSQGDPQSRSDFRSDPQARSHSQSPPTPDPTDPRVEHVLACYEQAIYGTGVTPDDAATAIEFVDELARERLPFVGPNSDAASNADRP</sequence>
<evidence type="ECO:0000313" key="5">
    <source>
        <dbReference type="Proteomes" id="UP000011554"/>
    </source>
</evidence>
<accession>M0B598</accession>
<feature type="transmembrane region" description="Helical" evidence="2">
    <location>
        <begin position="188"/>
        <end position="207"/>
    </location>
</feature>
<feature type="region of interest" description="Disordered" evidence="1">
    <location>
        <begin position="1"/>
        <end position="28"/>
    </location>
</feature>
<proteinExistence type="predicted"/>
<feature type="compositionally biased region" description="Basic and acidic residues" evidence="1">
    <location>
        <begin position="746"/>
        <end position="756"/>
    </location>
</feature>
<dbReference type="SMART" id="SM00460">
    <property type="entry name" value="TGc"/>
    <property type="match status" value="1"/>
</dbReference>
<evidence type="ECO:0000256" key="1">
    <source>
        <dbReference type="SAM" id="MobiDB-lite"/>
    </source>
</evidence>
<feature type="compositionally biased region" description="Polar residues" evidence="1">
    <location>
        <begin position="723"/>
        <end position="745"/>
    </location>
</feature>
<feature type="transmembrane region" description="Helical" evidence="2">
    <location>
        <begin position="92"/>
        <end position="119"/>
    </location>
</feature>
<feature type="domain" description="Transglutaminase-like" evidence="3">
    <location>
        <begin position="463"/>
        <end position="533"/>
    </location>
</feature>
<evidence type="ECO:0000256" key="2">
    <source>
        <dbReference type="SAM" id="Phobius"/>
    </source>
</evidence>
<dbReference type="InterPro" id="IPR021878">
    <property type="entry name" value="TgpA_N"/>
</dbReference>
<protein>
    <submittedName>
        <fullName evidence="4">Transglutaminase</fullName>
    </submittedName>
</protein>
<dbReference type="Pfam" id="PF01841">
    <property type="entry name" value="Transglut_core"/>
    <property type="match status" value="1"/>
</dbReference>
<keyword evidence="5" id="KW-1185">Reference proteome</keyword>
<feature type="compositionally biased region" description="Basic and acidic residues" evidence="1">
    <location>
        <begin position="564"/>
        <end position="581"/>
    </location>
</feature>
<dbReference type="STRING" id="29540.C481_03607"/>
<feature type="transmembrane region" description="Helical" evidence="2">
    <location>
        <begin position="66"/>
        <end position="85"/>
    </location>
</feature>
<dbReference type="InterPro" id="IPR052901">
    <property type="entry name" value="Bact_TGase-like"/>
</dbReference>
<dbReference type="PATRIC" id="fig|29540.5.peg.726"/>
<feature type="transmembrane region" description="Helical" evidence="2">
    <location>
        <begin position="139"/>
        <end position="159"/>
    </location>
</feature>
<feature type="transmembrane region" description="Helical" evidence="2">
    <location>
        <begin position="166"/>
        <end position="182"/>
    </location>
</feature>
<comment type="caution">
    <text evidence="4">The sequence shown here is derived from an EMBL/GenBank/DDBJ whole genome shotgun (WGS) entry which is preliminary data.</text>
</comment>
<feature type="compositionally biased region" description="Low complexity" evidence="1">
    <location>
        <begin position="601"/>
        <end position="626"/>
    </location>
</feature>
<keyword evidence="2" id="KW-0472">Membrane</keyword>
<dbReference type="Pfam" id="PF11992">
    <property type="entry name" value="TgpA_N"/>
    <property type="match status" value="1"/>
</dbReference>
<reference evidence="4 5" key="1">
    <citation type="journal article" date="2014" name="PLoS Genet.">
        <title>Phylogenetically driven sequencing of extremely halophilic archaea reveals strategies for static and dynamic osmo-response.</title>
        <authorList>
            <person name="Becker E.A."/>
            <person name="Seitzer P.M."/>
            <person name="Tritt A."/>
            <person name="Larsen D."/>
            <person name="Krusor M."/>
            <person name="Yao A.I."/>
            <person name="Wu D."/>
            <person name="Madern D."/>
            <person name="Eisen J.A."/>
            <person name="Darling A.E."/>
            <person name="Facciotti M.T."/>
        </authorList>
    </citation>
    <scope>NUCLEOTIDE SEQUENCE [LARGE SCALE GENOMIC DNA]</scope>
    <source>
        <strain evidence="4 5">DSM 12278</strain>
    </source>
</reference>
<evidence type="ECO:0000313" key="4">
    <source>
        <dbReference type="EMBL" id="ELZ04834.1"/>
    </source>
</evidence>
<name>M0B598_NATA1</name>
<keyword evidence="2" id="KW-1133">Transmembrane helix</keyword>
<keyword evidence="2" id="KW-0812">Transmembrane</keyword>
<organism evidence="4 5">
    <name type="scientific">Natrialba asiatica (strain ATCC 700177 / DSM 12278 / JCM 9576 / FERM P-10747 / NBRC 102637 / 172P1)</name>
    <dbReference type="NCBI Taxonomy" id="29540"/>
    <lineage>
        <taxon>Archaea</taxon>
        <taxon>Methanobacteriati</taxon>
        <taxon>Methanobacteriota</taxon>
        <taxon>Stenosarchaea group</taxon>
        <taxon>Halobacteria</taxon>
        <taxon>Halobacteriales</taxon>
        <taxon>Natrialbaceae</taxon>
        <taxon>Natrialba</taxon>
    </lineage>
</organism>
<feature type="region of interest" description="Disordered" evidence="1">
    <location>
        <begin position="723"/>
        <end position="775"/>
    </location>
</feature>